<proteinExistence type="predicted"/>
<accession>K5W0C6</accession>
<dbReference type="InParanoid" id="K5W0C6"/>
<name>K5W0C6_PHACS</name>
<evidence type="ECO:0000256" key="1">
    <source>
        <dbReference type="SAM" id="MobiDB-lite"/>
    </source>
</evidence>
<dbReference type="EMBL" id="JH930475">
    <property type="protein sequence ID" value="EKM52299.1"/>
    <property type="molecule type" value="Genomic_DNA"/>
</dbReference>
<sequence length="327" mass="35313">MAGPSIPSSLSVSFAPTFGSFGDFASLVGLIAYTYKFVEGCYQADKEKKRMLTYLDDVKKVLHLAEKQVAATFSVASLPPDVADAIRGPLKACSDAIRQFLLKLTTKHPPKTRLVREVNAVLRQAMDPVVWTMFHRKEASRLRRSIQEQIDLVRTVMELHNMKPSSSTATRATQVKPEAFVVEMGRTSSGSPESIGITLNFPIAGLGLLRRKPSPKPFASTSVTPPTSPEAPQEKHSAPLAIHAIQSCLSTPKSSLDLSEWPRLSPIQGEEGQAAIAYCSGTAHAATSGTRTNRPSLSRLIRLQQSGSNTPSPGPIIASLATNKRIA</sequence>
<evidence type="ECO:0000313" key="2">
    <source>
        <dbReference type="EMBL" id="EKM52299.1"/>
    </source>
</evidence>
<dbReference type="RefSeq" id="XP_007398650.1">
    <property type="nucleotide sequence ID" value="XM_007398588.1"/>
</dbReference>
<evidence type="ECO:0000313" key="3">
    <source>
        <dbReference type="Proteomes" id="UP000008370"/>
    </source>
</evidence>
<reference evidence="2 3" key="1">
    <citation type="journal article" date="2012" name="BMC Genomics">
        <title>Comparative genomics of the white-rot fungi, Phanerochaete carnosa and P. chrysosporium, to elucidate the genetic basis of the distinct wood types they colonize.</title>
        <authorList>
            <person name="Suzuki H."/>
            <person name="MacDonald J."/>
            <person name="Syed K."/>
            <person name="Salamov A."/>
            <person name="Hori C."/>
            <person name="Aerts A."/>
            <person name="Henrissat B."/>
            <person name="Wiebenga A."/>
            <person name="vanKuyk P.A."/>
            <person name="Barry K."/>
            <person name="Lindquist E."/>
            <person name="LaButti K."/>
            <person name="Lapidus A."/>
            <person name="Lucas S."/>
            <person name="Coutinho P."/>
            <person name="Gong Y."/>
            <person name="Samejima M."/>
            <person name="Mahadevan R."/>
            <person name="Abou-Zaid M."/>
            <person name="de Vries R.P."/>
            <person name="Igarashi K."/>
            <person name="Yadav J.S."/>
            <person name="Grigoriev I.V."/>
            <person name="Master E.R."/>
        </authorList>
    </citation>
    <scope>NUCLEOTIDE SEQUENCE [LARGE SCALE GENOMIC DNA]</scope>
    <source>
        <strain evidence="2 3">HHB-10118-sp</strain>
    </source>
</reference>
<keyword evidence="3" id="KW-1185">Reference proteome</keyword>
<dbReference type="AlphaFoldDB" id="K5W0C6"/>
<dbReference type="HOGENOM" id="CLU_850230_0_0_1"/>
<dbReference type="KEGG" id="pco:PHACADRAFT_211573"/>
<organism evidence="2 3">
    <name type="scientific">Phanerochaete carnosa (strain HHB-10118-sp)</name>
    <name type="common">White-rot fungus</name>
    <name type="synonym">Peniophora carnosa</name>
    <dbReference type="NCBI Taxonomy" id="650164"/>
    <lineage>
        <taxon>Eukaryota</taxon>
        <taxon>Fungi</taxon>
        <taxon>Dikarya</taxon>
        <taxon>Basidiomycota</taxon>
        <taxon>Agaricomycotina</taxon>
        <taxon>Agaricomycetes</taxon>
        <taxon>Polyporales</taxon>
        <taxon>Phanerochaetaceae</taxon>
        <taxon>Phanerochaete</taxon>
    </lineage>
</organism>
<gene>
    <name evidence="2" type="ORF">PHACADRAFT_211573</name>
</gene>
<dbReference type="GeneID" id="18913125"/>
<feature type="region of interest" description="Disordered" evidence="1">
    <location>
        <begin position="305"/>
        <end position="327"/>
    </location>
</feature>
<feature type="region of interest" description="Disordered" evidence="1">
    <location>
        <begin position="212"/>
        <end position="236"/>
    </location>
</feature>
<dbReference type="OrthoDB" id="10584079at2759"/>
<protein>
    <submittedName>
        <fullName evidence="2">Uncharacterized protein</fullName>
    </submittedName>
</protein>
<dbReference type="Proteomes" id="UP000008370">
    <property type="component" value="Unassembled WGS sequence"/>
</dbReference>